<name>A0AAV0Y2V3_9HEMI</name>
<organism evidence="1 2">
    <name type="scientific">Macrosiphum euphorbiae</name>
    <name type="common">potato aphid</name>
    <dbReference type="NCBI Taxonomy" id="13131"/>
    <lineage>
        <taxon>Eukaryota</taxon>
        <taxon>Metazoa</taxon>
        <taxon>Ecdysozoa</taxon>
        <taxon>Arthropoda</taxon>
        <taxon>Hexapoda</taxon>
        <taxon>Insecta</taxon>
        <taxon>Pterygota</taxon>
        <taxon>Neoptera</taxon>
        <taxon>Paraneoptera</taxon>
        <taxon>Hemiptera</taxon>
        <taxon>Sternorrhyncha</taxon>
        <taxon>Aphidomorpha</taxon>
        <taxon>Aphidoidea</taxon>
        <taxon>Aphididae</taxon>
        <taxon>Macrosiphini</taxon>
        <taxon>Macrosiphum</taxon>
    </lineage>
</organism>
<sequence>MKDLLKTAIQMELCNKNKNVKYIQTCKNKSRKKLNKVAFLSGLSRFDGKKNDTLGPDTTCYSPSRPTTIYNLSFPKFQIKKNLKFPARPQNLKTNWNLPPTLYADGLKHHTIQTRVEKKISARGPYDTFTGPRDSSTLIGITAEKKCYLLSDNWPLPLESYASKSHRTYTNVFKQETPRKKIDHSVPSFSCVNMPNWLSKKTNKYPFNDSKRVGKSLKMIEDSLKPGPGHYDINVQKRCSTNGPTSVFKSTTAQRLQTIRQGYSIFD</sequence>
<evidence type="ECO:0000313" key="1">
    <source>
        <dbReference type="EMBL" id="CAI6374283.1"/>
    </source>
</evidence>
<dbReference type="EMBL" id="CARXXK010001189">
    <property type="protein sequence ID" value="CAI6374283.1"/>
    <property type="molecule type" value="Genomic_DNA"/>
</dbReference>
<evidence type="ECO:0000313" key="2">
    <source>
        <dbReference type="Proteomes" id="UP001160148"/>
    </source>
</evidence>
<dbReference type="Proteomes" id="UP001160148">
    <property type="component" value="Unassembled WGS sequence"/>
</dbReference>
<dbReference type="AlphaFoldDB" id="A0AAV0Y2V3"/>
<accession>A0AAV0Y2V3</accession>
<gene>
    <name evidence="1" type="ORF">MEUPH1_LOCUS27921</name>
</gene>
<proteinExistence type="predicted"/>
<comment type="caution">
    <text evidence="1">The sequence shown here is derived from an EMBL/GenBank/DDBJ whole genome shotgun (WGS) entry which is preliminary data.</text>
</comment>
<keyword evidence="2" id="KW-1185">Reference proteome</keyword>
<protein>
    <submittedName>
        <fullName evidence="1">Uncharacterized protein</fullName>
    </submittedName>
</protein>
<reference evidence="1 2" key="1">
    <citation type="submission" date="2023-01" db="EMBL/GenBank/DDBJ databases">
        <authorList>
            <person name="Whitehead M."/>
        </authorList>
    </citation>
    <scope>NUCLEOTIDE SEQUENCE [LARGE SCALE GENOMIC DNA]</scope>
</reference>